<evidence type="ECO:0000256" key="1">
    <source>
        <dbReference type="ARBA" id="ARBA00023002"/>
    </source>
</evidence>
<dbReference type="STRING" id="141349.BN1232_01013"/>
<dbReference type="PRINTS" id="PR00069">
    <property type="entry name" value="ALDKETRDTASE"/>
</dbReference>
<dbReference type="GO" id="GO:0005829">
    <property type="term" value="C:cytosol"/>
    <property type="evidence" value="ECO:0007669"/>
    <property type="project" value="TreeGrafter"/>
</dbReference>
<accession>A0A0E4GVI3</accession>
<dbReference type="SUPFAM" id="SSF51430">
    <property type="entry name" value="NAD(P)-linked oxidoreductase"/>
    <property type="match status" value="1"/>
</dbReference>
<dbReference type="PANTHER" id="PTHR43364">
    <property type="entry name" value="NADH-SPECIFIC METHYLGLYOXAL REDUCTASE-RELATED"/>
    <property type="match status" value="1"/>
</dbReference>
<feature type="domain" description="NADP-dependent oxidoreductase" evidence="2">
    <location>
        <begin position="21"/>
        <end position="291"/>
    </location>
</feature>
<gene>
    <name evidence="3" type="ORF">BN1232_01013</name>
</gene>
<proteinExistence type="predicted"/>
<dbReference type="Gene3D" id="3.20.20.100">
    <property type="entry name" value="NADP-dependent oxidoreductase domain"/>
    <property type="match status" value="1"/>
</dbReference>
<dbReference type="InterPro" id="IPR023210">
    <property type="entry name" value="NADP_OxRdtase_dom"/>
</dbReference>
<evidence type="ECO:0000313" key="3">
    <source>
        <dbReference type="EMBL" id="CQD05942.1"/>
    </source>
</evidence>
<dbReference type="InterPro" id="IPR050523">
    <property type="entry name" value="AKR_Detox_Biosynth"/>
</dbReference>
<evidence type="ECO:0000313" key="4">
    <source>
        <dbReference type="Proteomes" id="UP000199251"/>
    </source>
</evidence>
<reference evidence="3 4" key="1">
    <citation type="submission" date="2015-03" db="EMBL/GenBank/DDBJ databases">
        <authorList>
            <person name="Urmite Genomes"/>
        </authorList>
    </citation>
    <scope>NUCLEOTIDE SEQUENCE [LARGE SCALE GENOMIC DNA]</scope>
    <source>
        <strain evidence="3 4">CSUR P1491</strain>
    </source>
</reference>
<name>A0A0E4GVI3_MYCLN</name>
<dbReference type="GO" id="GO:0016491">
    <property type="term" value="F:oxidoreductase activity"/>
    <property type="evidence" value="ECO:0007669"/>
    <property type="project" value="UniProtKB-KW"/>
</dbReference>
<protein>
    <submittedName>
        <fullName evidence="3">Oxidoreductase YdbC</fullName>
    </submittedName>
</protein>
<dbReference type="InterPro" id="IPR020471">
    <property type="entry name" value="AKR"/>
</dbReference>
<organism evidence="3 4">
    <name type="scientific">Mycobacterium lentiflavum</name>
    <dbReference type="NCBI Taxonomy" id="141349"/>
    <lineage>
        <taxon>Bacteria</taxon>
        <taxon>Bacillati</taxon>
        <taxon>Actinomycetota</taxon>
        <taxon>Actinomycetes</taxon>
        <taxon>Mycobacteriales</taxon>
        <taxon>Mycobacteriaceae</taxon>
        <taxon>Mycobacterium</taxon>
        <taxon>Mycobacterium simiae complex</taxon>
    </lineage>
</organism>
<dbReference type="Proteomes" id="UP000199251">
    <property type="component" value="Unassembled WGS sequence"/>
</dbReference>
<dbReference type="EMBL" id="CTEE01000001">
    <property type="protein sequence ID" value="CQD05942.1"/>
    <property type="molecule type" value="Genomic_DNA"/>
</dbReference>
<sequence>MTDKPQPGGLGSIGTAAVARVGYGAMQLFETSPDDAAAVLRRAVELGVNHIDTASFYGPGEVNRRIRAALAPYPDDLVIVSKVGARYTGEQPIPLAAAQRPAELRAAVEDDLSQLGLDCVPVVNLRRMDLGPAVGADGDQIVDLDDQLAEMIALRDEGKIGAIGISSVPLDVLRRALPAGIVCVQNAYSLLDRSQEDMIDVCTAEGIAWVPYFPLGSAFPGFPKVSDNPVVLDIAGEIGATPSQVGLGWLLAHAPTTLLIPGTRSITHLEENIGAGDVALDAEAIAALDAITTPGTDPWAHGVEPFSEATQR</sequence>
<dbReference type="PANTHER" id="PTHR43364:SF4">
    <property type="entry name" value="NAD(P)-LINKED OXIDOREDUCTASE SUPERFAMILY PROTEIN"/>
    <property type="match status" value="1"/>
</dbReference>
<dbReference type="CDD" id="cd19088">
    <property type="entry name" value="AKR_AKR13B1"/>
    <property type="match status" value="1"/>
</dbReference>
<evidence type="ECO:0000259" key="2">
    <source>
        <dbReference type="Pfam" id="PF00248"/>
    </source>
</evidence>
<keyword evidence="1" id="KW-0560">Oxidoreductase</keyword>
<dbReference type="Pfam" id="PF00248">
    <property type="entry name" value="Aldo_ket_red"/>
    <property type="match status" value="1"/>
</dbReference>
<dbReference type="AlphaFoldDB" id="A0A0E4GVI3"/>
<dbReference type="InterPro" id="IPR036812">
    <property type="entry name" value="NAD(P)_OxRdtase_dom_sf"/>
</dbReference>
<dbReference type="RefSeq" id="WP_090600043.1">
    <property type="nucleotide sequence ID" value="NZ_CTEE01000001.1"/>
</dbReference>
<dbReference type="OrthoDB" id="9768793at2"/>